<dbReference type="AlphaFoldDB" id="A0A8J2KN92"/>
<comment type="similarity">
    <text evidence="1">Belongs to the UPF0462 family.</text>
</comment>
<accession>A0A8J2KN92</accession>
<keyword evidence="3" id="KW-1185">Reference proteome</keyword>
<evidence type="ECO:0000313" key="2">
    <source>
        <dbReference type="EMBL" id="CAG7816152.1"/>
    </source>
</evidence>
<proteinExistence type="inferred from homology"/>
<evidence type="ECO:0000256" key="1">
    <source>
        <dbReference type="ARBA" id="ARBA00038085"/>
    </source>
</evidence>
<protein>
    <submittedName>
        <fullName evidence="2">Uncharacterized protein</fullName>
    </submittedName>
</protein>
<dbReference type="OrthoDB" id="8250259at2759"/>
<dbReference type="PANTHER" id="PTHR31475:SF5">
    <property type="entry name" value="UPF0462 PROTEIN C4ORF33 HOMOLOG"/>
    <property type="match status" value="1"/>
</dbReference>
<sequence>MECSLCQVSAFIKKMSAAEYTINQTWNGLKPEDSAEIKISFSSTTIRGITNEEGLIINVNAPFYNDPRVPEDTPKGSMAKLWDYEVVEVFFLADDNKYLEIELAPKGQYLILKLDGCRNIVEEQLPLKTYLSSVEGDRWMGEAIIPFSYFPANVSRFNAYAIHRSDPNRVYMALFPTPPNLHSQPDFHRLDYFRSVDLFKELLP</sequence>
<dbReference type="Proteomes" id="UP000708208">
    <property type="component" value="Unassembled WGS sequence"/>
</dbReference>
<evidence type="ECO:0000313" key="3">
    <source>
        <dbReference type="Proteomes" id="UP000708208"/>
    </source>
</evidence>
<dbReference type="EMBL" id="CAJVCH010362295">
    <property type="protein sequence ID" value="CAG7816152.1"/>
    <property type="molecule type" value="Genomic_DNA"/>
</dbReference>
<comment type="caution">
    <text evidence="2">The sequence shown here is derived from an EMBL/GenBank/DDBJ whole genome shotgun (WGS) entry which is preliminary data.</text>
</comment>
<dbReference type="PANTHER" id="PTHR31475">
    <property type="entry name" value="UPF0462 PROTEIN"/>
    <property type="match status" value="1"/>
</dbReference>
<organism evidence="2 3">
    <name type="scientific">Allacma fusca</name>
    <dbReference type="NCBI Taxonomy" id="39272"/>
    <lineage>
        <taxon>Eukaryota</taxon>
        <taxon>Metazoa</taxon>
        <taxon>Ecdysozoa</taxon>
        <taxon>Arthropoda</taxon>
        <taxon>Hexapoda</taxon>
        <taxon>Collembola</taxon>
        <taxon>Symphypleona</taxon>
        <taxon>Sminthuridae</taxon>
        <taxon>Allacma</taxon>
    </lineage>
</organism>
<gene>
    <name evidence="2" type="ORF">AFUS01_LOCUS26783</name>
</gene>
<name>A0A8J2KN92_9HEXA</name>
<reference evidence="2" key="1">
    <citation type="submission" date="2021-06" db="EMBL/GenBank/DDBJ databases">
        <authorList>
            <person name="Hodson N. C."/>
            <person name="Mongue J. A."/>
            <person name="Jaron S. K."/>
        </authorList>
    </citation>
    <scope>NUCLEOTIDE SEQUENCE</scope>
</reference>